<feature type="compositionally biased region" description="Basic residues" evidence="2">
    <location>
        <begin position="9"/>
        <end position="21"/>
    </location>
</feature>
<feature type="region of interest" description="Disordered" evidence="2">
    <location>
        <begin position="444"/>
        <end position="469"/>
    </location>
</feature>
<evidence type="ECO:0000256" key="3">
    <source>
        <dbReference type="SAM" id="Phobius"/>
    </source>
</evidence>
<dbReference type="InterPro" id="IPR023058">
    <property type="entry name" value="PPIase_PpiC_CS"/>
</dbReference>
<dbReference type="PANTHER" id="PTHR47245">
    <property type="entry name" value="PEPTIDYLPROLYL ISOMERASE"/>
    <property type="match status" value="1"/>
</dbReference>
<dbReference type="InterPro" id="IPR050245">
    <property type="entry name" value="PrsA_foldase"/>
</dbReference>
<evidence type="ECO:0000313" key="5">
    <source>
        <dbReference type="EMBL" id="BBH89577.1"/>
    </source>
</evidence>
<dbReference type="Pfam" id="PF13616">
    <property type="entry name" value="Rotamase_3"/>
    <property type="match status" value="1"/>
</dbReference>
<dbReference type="PROSITE" id="PS50198">
    <property type="entry name" value="PPIC_PPIASE_2"/>
    <property type="match status" value="1"/>
</dbReference>
<dbReference type="SUPFAM" id="SSF54534">
    <property type="entry name" value="FKBP-like"/>
    <property type="match status" value="1"/>
</dbReference>
<dbReference type="PANTHER" id="PTHR47245:SF2">
    <property type="entry name" value="PEPTIDYL-PROLYL CIS-TRANS ISOMERASE HP_0175-RELATED"/>
    <property type="match status" value="1"/>
</dbReference>
<feature type="transmembrane region" description="Helical" evidence="3">
    <location>
        <begin position="59"/>
        <end position="80"/>
    </location>
</feature>
<keyword evidence="3" id="KW-0812">Transmembrane</keyword>
<dbReference type="SUPFAM" id="SSF109998">
    <property type="entry name" value="Triger factor/SurA peptide-binding domain-like"/>
    <property type="match status" value="1"/>
</dbReference>
<keyword evidence="3" id="KW-0472">Membrane</keyword>
<sequence>MKTQAARRPGNKRPTRSAKIRKYQRQTAHVEARRDGKPLIFGWGGHLSQKEKLSLQRRAIWSLVIAFAVIIVALLVGFWININIVIPNSPLVTVNGEKVPQADYRKMVAVKAQLRANDIEALQTKSDNLKKQIDPQQKVVNDLNKQVEDLQNKLKSSSADAKPDLEKQLNEKKAKQDTEQKKLNDLQMRYNAIVQNDIPNQKQLYTQQQVGAESTDLLLEDILIRQWLADPQHASLSNQINPTPQMVDKALNDFKQGMPKSLTYDKFLQDNHLSNEDVRNMLTVKVRQDNMKKYQADQVTSPSYQVQASHIILDTPEAAKKVLDQLKKGADFAKLAKEQSKDSDTKDKGGELGWMIPGQYSIDRVSKVGVAGDLWLFDPKRTVNEVSPVINDGGTYRILKITGIEKSRNVDEKTLKNVKDNAYTVWVLKEKARLGDKISQVDDQMKLDSANMPSNLPVSPPTQQSPYGG</sequence>
<feature type="compositionally biased region" description="Basic and acidic residues" evidence="2">
    <location>
        <begin position="161"/>
        <end position="181"/>
    </location>
</feature>
<keyword evidence="3" id="KW-1133">Transmembrane helix</keyword>
<dbReference type="PROSITE" id="PS01096">
    <property type="entry name" value="PPIC_PPIASE_1"/>
    <property type="match status" value="1"/>
</dbReference>
<reference evidence="5" key="1">
    <citation type="submission" date="2018-12" db="EMBL/GenBank/DDBJ databases">
        <title>Novel natural products biosynthetic potential of the class Ktedonobacteria.</title>
        <authorList>
            <person name="Zheng Y."/>
            <person name="Saitou A."/>
            <person name="Wang C.M."/>
            <person name="Toyoda A."/>
            <person name="Minakuchi Y."/>
            <person name="Sekiguchi Y."/>
            <person name="Ueda K."/>
            <person name="Takano H."/>
            <person name="Sakai Y."/>
            <person name="Yokota A."/>
            <person name="Yabe S."/>
        </authorList>
    </citation>
    <scope>NUCLEOTIDE SEQUENCE</scope>
    <source>
        <strain evidence="5">COM3</strain>
    </source>
</reference>
<accession>A0A455SMI6</accession>
<proteinExistence type="predicted"/>
<keyword evidence="1" id="KW-0697">Rotamase</keyword>
<dbReference type="Gene3D" id="3.10.50.40">
    <property type="match status" value="1"/>
</dbReference>
<evidence type="ECO:0000256" key="2">
    <source>
        <dbReference type="SAM" id="MobiDB-lite"/>
    </source>
</evidence>
<feature type="compositionally biased region" description="Polar residues" evidence="2">
    <location>
        <begin position="451"/>
        <end position="469"/>
    </location>
</feature>
<keyword evidence="1" id="KW-0413">Isomerase</keyword>
<dbReference type="EMBL" id="AP019376">
    <property type="protein sequence ID" value="BBH89577.1"/>
    <property type="molecule type" value="Genomic_DNA"/>
</dbReference>
<dbReference type="InterPro" id="IPR046357">
    <property type="entry name" value="PPIase_dom_sf"/>
</dbReference>
<dbReference type="GO" id="GO:0003755">
    <property type="term" value="F:peptidyl-prolyl cis-trans isomerase activity"/>
    <property type="evidence" value="ECO:0007669"/>
    <property type="project" value="UniProtKB-KW"/>
</dbReference>
<organism evidence="5">
    <name type="scientific">Thermosporothrix sp. COM3</name>
    <dbReference type="NCBI Taxonomy" id="2490863"/>
    <lineage>
        <taxon>Bacteria</taxon>
        <taxon>Bacillati</taxon>
        <taxon>Chloroflexota</taxon>
        <taxon>Ktedonobacteria</taxon>
        <taxon>Ktedonobacterales</taxon>
        <taxon>Thermosporotrichaceae</taxon>
        <taxon>Thermosporothrix</taxon>
    </lineage>
</organism>
<dbReference type="AlphaFoldDB" id="A0A455SMI6"/>
<evidence type="ECO:0000259" key="4">
    <source>
        <dbReference type="PROSITE" id="PS50198"/>
    </source>
</evidence>
<dbReference type="InterPro" id="IPR027304">
    <property type="entry name" value="Trigger_fact/SurA_dom_sf"/>
</dbReference>
<evidence type="ECO:0000256" key="1">
    <source>
        <dbReference type="PROSITE-ProRule" id="PRU00278"/>
    </source>
</evidence>
<feature type="region of interest" description="Disordered" evidence="2">
    <location>
        <begin position="1"/>
        <end position="21"/>
    </location>
</feature>
<feature type="domain" description="PpiC" evidence="4">
    <location>
        <begin position="303"/>
        <end position="360"/>
    </location>
</feature>
<protein>
    <recommendedName>
        <fullName evidence="4">PpiC domain-containing protein</fullName>
    </recommendedName>
</protein>
<dbReference type="InterPro" id="IPR000297">
    <property type="entry name" value="PPIase_PpiC"/>
</dbReference>
<name>A0A455SMI6_9CHLR</name>
<gene>
    <name evidence="5" type="ORF">KTC_43280</name>
</gene>
<feature type="region of interest" description="Disordered" evidence="2">
    <location>
        <begin position="153"/>
        <end position="181"/>
    </location>
</feature>